<reference evidence="1 2" key="1">
    <citation type="submission" date="2015-10" db="EMBL/GenBank/DDBJ databases">
        <title>Full genome of DAOMC 229536 Phialocephala scopiformis, a fungal endophyte of spruce producing the potent anti-insectan compound rugulosin.</title>
        <authorList>
            <consortium name="DOE Joint Genome Institute"/>
            <person name="Walker A.K."/>
            <person name="Frasz S.L."/>
            <person name="Seifert K.A."/>
            <person name="Miller J.D."/>
            <person name="Mondo S.J."/>
            <person name="Labutti K."/>
            <person name="Lipzen A."/>
            <person name="Dockter R."/>
            <person name="Kennedy M."/>
            <person name="Grigoriev I.V."/>
            <person name="Spatafora J.W."/>
        </authorList>
    </citation>
    <scope>NUCLEOTIDE SEQUENCE [LARGE SCALE GENOMIC DNA]</scope>
    <source>
        <strain evidence="1 2">CBS 120377</strain>
    </source>
</reference>
<gene>
    <name evidence="1" type="ORF">LY89DRAFT_735714</name>
</gene>
<evidence type="ECO:0000313" key="2">
    <source>
        <dbReference type="Proteomes" id="UP000070700"/>
    </source>
</evidence>
<dbReference type="Proteomes" id="UP000070700">
    <property type="component" value="Unassembled WGS sequence"/>
</dbReference>
<dbReference type="RefSeq" id="XP_018068992.1">
    <property type="nucleotide sequence ID" value="XM_018220041.1"/>
</dbReference>
<name>A0A194X485_MOLSC</name>
<dbReference type="EMBL" id="KQ947419">
    <property type="protein sequence ID" value="KUJ14637.1"/>
    <property type="molecule type" value="Genomic_DNA"/>
</dbReference>
<dbReference type="KEGG" id="psco:LY89DRAFT_735714"/>
<dbReference type="InterPro" id="IPR020301">
    <property type="entry name" value="Mrx7"/>
</dbReference>
<proteinExistence type="predicted"/>
<dbReference type="InParanoid" id="A0A194X485"/>
<dbReference type="AlphaFoldDB" id="A0A194X485"/>
<accession>A0A194X485</accession>
<protein>
    <submittedName>
        <fullName evidence="1">Uncharacterized protein</fullName>
    </submittedName>
</protein>
<organism evidence="1 2">
    <name type="scientific">Mollisia scopiformis</name>
    <name type="common">Conifer needle endophyte fungus</name>
    <name type="synonym">Phialocephala scopiformis</name>
    <dbReference type="NCBI Taxonomy" id="149040"/>
    <lineage>
        <taxon>Eukaryota</taxon>
        <taxon>Fungi</taxon>
        <taxon>Dikarya</taxon>
        <taxon>Ascomycota</taxon>
        <taxon>Pezizomycotina</taxon>
        <taxon>Leotiomycetes</taxon>
        <taxon>Helotiales</taxon>
        <taxon>Mollisiaceae</taxon>
        <taxon>Mollisia</taxon>
    </lineage>
</organism>
<dbReference type="FunCoup" id="A0A194X485">
    <property type="interactions" value="21"/>
</dbReference>
<sequence length="84" mass="10288">MWKNVGLRAFEVWLISRLLSSPSFHRVVRKVHRRVHEVRRGEKLYDPEDFSGLHIDKPNDFKIKKFLNHYREELKDQFRSLVKK</sequence>
<dbReference type="OrthoDB" id="4138121at2759"/>
<dbReference type="GeneID" id="28829767"/>
<evidence type="ECO:0000313" key="1">
    <source>
        <dbReference type="EMBL" id="KUJ14637.1"/>
    </source>
</evidence>
<keyword evidence="2" id="KW-1185">Reference proteome</keyword>
<dbReference type="Pfam" id="PF10906">
    <property type="entry name" value="Mrx7"/>
    <property type="match status" value="1"/>
</dbReference>